<dbReference type="PANTHER" id="PTHR11394:SF47">
    <property type="entry name" value="TASTE RECEPTOR TYPE 2 MEMBER 40"/>
    <property type="match status" value="1"/>
</dbReference>
<keyword evidence="4 12" id="KW-0716">Sensory transduction</keyword>
<evidence type="ECO:0000256" key="12">
    <source>
        <dbReference type="RuleBase" id="RU004424"/>
    </source>
</evidence>
<dbReference type="GO" id="GO:0033038">
    <property type="term" value="F:bitter taste receptor activity"/>
    <property type="evidence" value="ECO:0007669"/>
    <property type="project" value="InterPro"/>
</dbReference>
<feature type="transmembrane region" description="Helical" evidence="13">
    <location>
        <begin position="174"/>
        <end position="204"/>
    </location>
</feature>
<evidence type="ECO:0000256" key="8">
    <source>
        <dbReference type="ARBA" id="ARBA00023136"/>
    </source>
</evidence>
<evidence type="ECO:0000313" key="14">
    <source>
        <dbReference type="Ensembl" id="ENSPCEP00000013151.1"/>
    </source>
</evidence>
<feature type="transmembrane region" description="Helical" evidence="13">
    <location>
        <begin position="84"/>
        <end position="104"/>
    </location>
</feature>
<evidence type="ECO:0000256" key="6">
    <source>
        <dbReference type="ARBA" id="ARBA00022989"/>
    </source>
</evidence>
<feature type="transmembrane region" description="Helical" evidence="13">
    <location>
        <begin position="125"/>
        <end position="145"/>
    </location>
</feature>
<feature type="transmembrane region" description="Helical" evidence="13">
    <location>
        <begin position="57"/>
        <end position="78"/>
    </location>
</feature>
<dbReference type="SUPFAM" id="SSF81321">
    <property type="entry name" value="Family A G protein-coupled receptor-like"/>
    <property type="match status" value="1"/>
</dbReference>
<comment type="similarity">
    <text evidence="2 11">Belongs to the G-protein coupled receptor T2R family.</text>
</comment>
<dbReference type="PANTHER" id="PTHR11394">
    <property type="entry name" value="TASTE RECEPTOR TYPE 2"/>
    <property type="match status" value="1"/>
</dbReference>
<evidence type="ECO:0000256" key="7">
    <source>
        <dbReference type="ARBA" id="ARBA00023040"/>
    </source>
</evidence>
<keyword evidence="7 12" id="KW-0297">G-protein coupled receptor</keyword>
<dbReference type="InterPro" id="IPR007960">
    <property type="entry name" value="TAS2R"/>
</dbReference>
<accession>A0A8C8S2T0</accession>
<evidence type="ECO:0000256" key="4">
    <source>
        <dbReference type="ARBA" id="ARBA00022606"/>
    </source>
</evidence>
<feature type="transmembrane region" description="Helical" evidence="13">
    <location>
        <begin position="12"/>
        <end position="37"/>
    </location>
</feature>
<keyword evidence="5 12" id="KW-0812">Transmembrane</keyword>
<dbReference type="Pfam" id="PF05296">
    <property type="entry name" value="TAS2R"/>
    <property type="match status" value="1"/>
</dbReference>
<feature type="transmembrane region" description="Helical" evidence="13">
    <location>
        <begin position="224"/>
        <end position="245"/>
    </location>
</feature>
<reference evidence="14" key="1">
    <citation type="submission" date="2025-08" db="UniProtKB">
        <authorList>
            <consortium name="Ensembl"/>
        </authorList>
    </citation>
    <scope>IDENTIFICATION</scope>
</reference>
<dbReference type="FunFam" id="1.20.1070.10:FF:000055">
    <property type="entry name" value="Taste receptor type 2"/>
    <property type="match status" value="1"/>
</dbReference>
<feature type="transmembrane region" description="Helical" evidence="13">
    <location>
        <begin position="260"/>
        <end position="283"/>
    </location>
</feature>
<evidence type="ECO:0000256" key="2">
    <source>
        <dbReference type="ARBA" id="ARBA00007376"/>
    </source>
</evidence>
<evidence type="ECO:0000256" key="11">
    <source>
        <dbReference type="RuleBase" id="RU004423"/>
    </source>
</evidence>
<dbReference type="AlphaFoldDB" id="A0A8C8S2T0"/>
<dbReference type="Proteomes" id="UP000694393">
    <property type="component" value="Unplaced"/>
</dbReference>
<evidence type="ECO:0000256" key="5">
    <source>
        <dbReference type="ARBA" id="ARBA00022692"/>
    </source>
</evidence>
<keyword evidence="15" id="KW-1185">Reference proteome</keyword>
<evidence type="ECO:0000256" key="10">
    <source>
        <dbReference type="ARBA" id="ARBA00023224"/>
    </source>
</evidence>
<keyword evidence="9 12" id="KW-0675">Receptor</keyword>
<dbReference type="CDD" id="cd13950">
    <property type="entry name" value="7tm_TAS2R"/>
    <property type="match status" value="1"/>
</dbReference>
<keyword evidence="3 12" id="KW-0919">Taste</keyword>
<organism evidence="14 15">
    <name type="scientific">Pelusios castaneus</name>
    <name type="common">West African mud turtle</name>
    <dbReference type="NCBI Taxonomy" id="367368"/>
    <lineage>
        <taxon>Eukaryota</taxon>
        <taxon>Metazoa</taxon>
        <taxon>Chordata</taxon>
        <taxon>Craniata</taxon>
        <taxon>Vertebrata</taxon>
        <taxon>Euteleostomi</taxon>
        <taxon>Archelosauria</taxon>
        <taxon>Testudinata</taxon>
        <taxon>Testudines</taxon>
        <taxon>Pleurodira</taxon>
        <taxon>Pelomedusidae</taxon>
        <taxon>Pelusios</taxon>
    </lineage>
</organism>
<evidence type="ECO:0000313" key="15">
    <source>
        <dbReference type="Proteomes" id="UP000694393"/>
    </source>
</evidence>
<comment type="subcellular location">
    <subcellularLocation>
        <location evidence="1 12">Membrane</location>
        <topology evidence="1 12">Multi-pass membrane protein</topology>
    </subcellularLocation>
</comment>
<dbReference type="Ensembl" id="ENSPCET00000013629.1">
    <property type="protein sequence ID" value="ENSPCEP00000013151.1"/>
    <property type="gene ID" value="ENSPCEG00000010420.1"/>
</dbReference>
<sequence>TDAIFCCFFLSLFTQFFSIIGMFGNGCIAVIYSIDWVKRRKLSSCDMILTCLGMSRILLQGTFTAHLLISDFAFWISIIHQVQVTTGFLSFSWFASCLSVFYCVKITNFTQPLFLWMKQRISGMISQMLQVSMLLALLTTIPSFWANYDEYLCNATRKFSENTTAPDVNLQLSYFYFILLVTVKGFLPFIIFLGSSVLLIISLWRHTRHMQHNASSFQDPRTEAHVNAIKVLFSCLVLYVCGFVADTVRMFPTCLTDRIWTPGVCSIVVPLYPTVHSIILILINPKLKQASVRILHSVKQYSETTNLLSTATRQ</sequence>
<dbReference type="Gene3D" id="1.20.1070.10">
    <property type="entry name" value="Rhodopsin 7-helix transmembrane proteins"/>
    <property type="match status" value="1"/>
</dbReference>
<keyword evidence="10 12" id="KW-0807">Transducer</keyword>
<evidence type="ECO:0000256" key="3">
    <source>
        <dbReference type="ARBA" id="ARBA00022480"/>
    </source>
</evidence>
<evidence type="ECO:0000256" key="13">
    <source>
        <dbReference type="SAM" id="Phobius"/>
    </source>
</evidence>
<evidence type="ECO:0000256" key="1">
    <source>
        <dbReference type="ARBA" id="ARBA00004141"/>
    </source>
</evidence>
<keyword evidence="8 12" id="KW-0472">Membrane</keyword>
<name>A0A8C8S2T0_9SAUR</name>
<dbReference type="GO" id="GO:0004930">
    <property type="term" value="F:G protein-coupled receptor activity"/>
    <property type="evidence" value="ECO:0007669"/>
    <property type="project" value="UniProtKB-KW"/>
</dbReference>
<reference evidence="14" key="2">
    <citation type="submission" date="2025-09" db="UniProtKB">
        <authorList>
            <consortium name="Ensembl"/>
        </authorList>
    </citation>
    <scope>IDENTIFICATION</scope>
</reference>
<evidence type="ECO:0000256" key="9">
    <source>
        <dbReference type="ARBA" id="ARBA00023170"/>
    </source>
</evidence>
<keyword evidence="6 13" id="KW-1133">Transmembrane helix</keyword>
<protein>
    <recommendedName>
        <fullName evidence="12">Taste receptor type 2</fullName>
    </recommendedName>
</protein>
<dbReference type="GO" id="GO:0016020">
    <property type="term" value="C:membrane"/>
    <property type="evidence" value="ECO:0007669"/>
    <property type="project" value="UniProtKB-SubCell"/>
</dbReference>
<proteinExistence type="inferred from homology"/>